<protein>
    <recommendedName>
        <fullName evidence="1">non-specific serine/threonine protein kinase</fullName>
        <ecNumber evidence="1">2.7.11.1</ecNumber>
    </recommendedName>
</protein>
<dbReference type="InterPro" id="IPR008266">
    <property type="entry name" value="Tyr_kinase_AS"/>
</dbReference>
<dbReference type="EMBL" id="JABVXQ010000013">
    <property type="protein sequence ID" value="KAF6082051.1"/>
    <property type="molecule type" value="Genomic_DNA"/>
</dbReference>
<evidence type="ECO:0000256" key="1">
    <source>
        <dbReference type="ARBA" id="ARBA00012513"/>
    </source>
</evidence>
<evidence type="ECO:0000256" key="6">
    <source>
        <dbReference type="ARBA" id="ARBA00022840"/>
    </source>
</evidence>
<comment type="similarity">
    <text evidence="8">Belongs to the protein kinase superfamily. CAMK Ser/Thr protein kinase family. Smok subfamily.</text>
</comment>
<feature type="domain" description="Protein kinase" evidence="13">
    <location>
        <begin position="19"/>
        <end position="264"/>
    </location>
</feature>
<dbReference type="CDD" id="cd14337">
    <property type="entry name" value="UBA_MARK_Par1"/>
    <property type="match status" value="1"/>
</dbReference>
<evidence type="ECO:0000256" key="4">
    <source>
        <dbReference type="ARBA" id="ARBA00022741"/>
    </source>
</evidence>
<evidence type="ECO:0000256" key="12">
    <source>
        <dbReference type="SAM" id="MobiDB-lite"/>
    </source>
</evidence>
<keyword evidence="4 11" id="KW-0547">Nucleotide-binding</keyword>
<evidence type="ECO:0000256" key="10">
    <source>
        <dbReference type="ARBA" id="ARBA00048679"/>
    </source>
</evidence>
<dbReference type="SUPFAM" id="SSF56112">
    <property type="entry name" value="Protein kinase-like (PK-like)"/>
    <property type="match status" value="1"/>
</dbReference>
<evidence type="ECO:0000259" key="13">
    <source>
        <dbReference type="PROSITE" id="PS50011"/>
    </source>
</evidence>
<dbReference type="Pfam" id="PF00069">
    <property type="entry name" value="Pkinase"/>
    <property type="match status" value="1"/>
</dbReference>
<evidence type="ECO:0000256" key="2">
    <source>
        <dbReference type="ARBA" id="ARBA00022527"/>
    </source>
</evidence>
<dbReference type="FunFam" id="3.30.200.20:FF:000003">
    <property type="entry name" value="Non-specific serine/threonine protein kinase"/>
    <property type="match status" value="1"/>
</dbReference>
<sequence>MTNDLAASFGIKESFIGDYTLLNTIGKGSFAKVWLARHMLTGTEVAVKAINQCDITRYFEEAHCLKSLNHPNITKLFEVIATEEKLYLIMEHVSGGDLLDYLENHGPRSEREAQAMFRQLISAVQYCHQKGIIHRDLTPDNILIDGERNIKLADFGFGREFTNYKLTTYCGTVPYMAPEIMRHQIYNGPKVDAWSLGVVLYRMLVGDLPFVGDTFGEIKKKILRGKVRIPRQLSEEGQKLLKKLLTLDPRRRPTLEDIMSDPWVNMGQKEELRPYSEPPGGDIDPQVTETMKGMGFREHGIQESLNQKKYNRVMGTYLILKTSKTQMKGHTIRVRPRPSPDPNSRNKTEEPAVPSSCLGSRTTTPQPSLASSSSSSSQEERMTVPPPNLPASRTSTSLPSPKSGTATPSQALPHGPGGLPTTHSRGSSSSSRRASDGTTAGVCFQTAQPVGGTPVSPPGHRQGWQGVAQRAFKLFLKCLCCELSTKQGHKRTRVKPE</sequence>
<evidence type="ECO:0000313" key="15">
    <source>
        <dbReference type="Proteomes" id="UP000504628"/>
    </source>
</evidence>
<dbReference type="EC" id="2.7.11.1" evidence="1"/>
<accession>A0A7E6CWD6</accession>
<evidence type="ECO:0000256" key="9">
    <source>
        <dbReference type="ARBA" id="ARBA00047899"/>
    </source>
</evidence>
<evidence type="ECO:0000256" key="11">
    <source>
        <dbReference type="PROSITE-ProRule" id="PRU10141"/>
    </source>
</evidence>
<dbReference type="PANTHER" id="PTHR24346:SF82">
    <property type="entry name" value="KP78A-RELATED"/>
    <property type="match status" value="1"/>
</dbReference>
<dbReference type="FunFam" id="1.10.8.10:FF:000005">
    <property type="entry name" value="Non-specific serine/threonine protein kinase"/>
    <property type="match status" value="1"/>
</dbReference>
<dbReference type="Proteomes" id="UP000504628">
    <property type="component" value="Chromosome 13"/>
</dbReference>
<dbReference type="CDD" id="cd14003">
    <property type="entry name" value="STKc_AMPK-like"/>
    <property type="match status" value="1"/>
</dbReference>
<dbReference type="GO" id="GO:0005737">
    <property type="term" value="C:cytoplasm"/>
    <property type="evidence" value="ECO:0007669"/>
    <property type="project" value="TreeGrafter"/>
</dbReference>
<dbReference type="FunFam" id="1.10.510.10:FF:000002">
    <property type="entry name" value="Non-specific serine/threonine protein kinase"/>
    <property type="match status" value="1"/>
</dbReference>
<keyword evidence="6 11" id="KW-0067">ATP-binding</keyword>
<dbReference type="Gene3D" id="1.10.510.10">
    <property type="entry name" value="Transferase(Phosphotransferase) domain 1"/>
    <property type="match status" value="1"/>
</dbReference>
<evidence type="ECO:0000313" key="16">
    <source>
        <dbReference type="Proteomes" id="UP000664940"/>
    </source>
</evidence>
<evidence type="ECO:0000313" key="17">
    <source>
        <dbReference type="RefSeq" id="XP_035870379.1"/>
    </source>
</evidence>
<dbReference type="PANTHER" id="PTHR24346">
    <property type="entry name" value="MAP/MICROTUBULE AFFINITY-REGULATING KINASE"/>
    <property type="match status" value="1"/>
</dbReference>
<evidence type="ECO:0000313" key="14">
    <source>
        <dbReference type="EMBL" id="KAF6082051.1"/>
    </source>
</evidence>
<reference evidence="14 16" key="1">
    <citation type="journal article" date="2020" name="Nature">
        <title>Six reference-quality genomes reveal evolution of bat adaptations.</title>
        <authorList>
            <person name="Jebb D."/>
            <person name="Huang Z."/>
            <person name="Pippel M."/>
            <person name="Hughes G.M."/>
            <person name="Lavrichenko K."/>
            <person name="Devanna P."/>
            <person name="Winkler S."/>
            <person name="Jermiin L.S."/>
            <person name="Skirmuntt E.C."/>
            <person name="Katzourakis A."/>
            <person name="Burkitt-Gray L."/>
            <person name="Ray D.A."/>
            <person name="Sullivan K.A.M."/>
            <person name="Roscito J.G."/>
            <person name="Kirilenko B.M."/>
            <person name="Davalos L.M."/>
            <person name="Corthals A.P."/>
            <person name="Power M.L."/>
            <person name="Jones G."/>
            <person name="Ransome R.D."/>
            <person name="Dechmann D.K.N."/>
            <person name="Locatelli A.G."/>
            <person name="Puechmaille S.J."/>
            <person name="Fedrigo O."/>
            <person name="Jarvis E.D."/>
            <person name="Hiller M."/>
            <person name="Vernes S.C."/>
            <person name="Myers E.W."/>
            <person name="Teeling E.C."/>
        </authorList>
    </citation>
    <scope>NUCLEOTIDE SEQUENCE [LARGE SCALE GENOMIC DNA]</scope>
    <source>
        <strain evidence="14">Bat1K_MPI-CBG_1</strain>
    </source>
</reference>
<dbReference type="PROSITE" id="PS00107">
    <property type="entry name" value="PROTEIN_KINASE_ATP"/>
    <property type="match status" value="1"/>
</dbReference>
<keyword evidence="15" id="KW-1185">Reference proteome</keyword>
<dbReference type="GO" id="GO:0005524">
    <property type="term" value="F:ATP binding"/>
    <property type="evidence" value="ECO:0007669"/>
    <property type="project" value="UniProtKB-UniRule"/>
</dbReference>
<dbReference type="GO" id="GO:0004674">
    <property type="term" value="F:protein serine/threonine kinase activity"/>
    <property type="evidence" value="ECO:0007669"/>
    <property type="project" value="UniProtKB-KW"/>
</dbReference>
<dbReference type="PROSITE" id="PS00109">
    <property type="entry name" value="PROTEIN_KINASE_TYR"/>
    <property type="match status" value="1"/>
</dbReference>
<evidence type="ECO:0000256" key="3">
    <source>
        <dbReference type="ARBA" id="ARBA00022679"/>
    </source>
</evidence>
<feature type="compositionally biased region" description="Polar residues" evidence="12">
    <location>
        <begin position="391"/>
        <end position="410"/>
    </location>
</feature>
<feature type="region of interest" description="Disordered" evidence="12">
    <location>
        <begin position="321"/>
        <end position="440"/>
    </location>
</feature>
<feature type="compositionally biased region" description="Polar residues" evidence="12">
    <location>
        <begin position="357"/>
        <end position="370"/>
    </location>
</feature>
<keyword evidence="2" id="KW-0723">Serine/threonine-protein kinase</keyword>
<dbReference type="KEGG" id="pdic:114510299"/>
<evidence type="ECO:0000256" key="8">
    <source>
        <dbReference type="ARBA" id="ARBA00038181"/>
    </source>
</evidence>
<keyword evidence="5" id="KW-0418">Kinase</keyword>
<comment type="catalytic activity">
    <reaction evidence="9">
        <text>L-threonyl-[protein] + ATP = O-phospho-L-threonyl-[protein] + ADP + H(+)</text>
        <dbReference type="Rhea" id="RHEA:46608"/>
        <dbReference type="Rhea" id="RHEA-COMP:11060"/>
        <dbReference type="Rhea" id="RHEA-COMP:11605"/>
        <dbReference type="ChEBI" id="CHEBI:15378"/>
        <dbReference type="ChEBI" id="CHEBI:30013"/>
        <dbReference type="ChEBI" id="CHEBI:30616"/>
        <dbReference type="ChEBI" id="CHEBI:61977"/>
        <dbReference type="ChEBI" id="CHEBI:456216"/>
        <dbReference type="EC" id="2.7.11.1"/>
    </reaction>
</comment>
<dbReference type="InterPro" id="IPR000719">
    <property type="entry name" value="Prot_kinase_dom"/>
</dbReference>
<reference evidence="17" key="2">
    <citation type="submission" date="2025-04" db="UniProtKB">
        <authorList>
            <consortium name="RefSeq"/>
        </authorList>
    </citation>
    <scope>IDENTIFICATION</scope>
    <source>
        <tissue evidence="17">Muscle</tissue>
    </source>
</reference>
<dbReference type="GeneID" id="114510299"/>
<dbReference type="AlphaFoldDB" id="A0A7E6CWD6"/>
<feature type="binding site" evidence="11">
    <location>
        <position position="48"/>
    </location>
    <ligand>
        <name>ATP</name>
        <dbReference type="ChEBI" id="CHEBI:30616"/>
    </ligand>
</feature>
<dbReference type="Proteomes" id="UP000664940">
    <property type="component" value="Unassembled WGS sequence"/>
</dbReference>
<keyword evidence="3" id="KW-0808">Transferase</keyword>
<organism evidence="15 17">
    <name type="scientific">Phyllostomus discolor</name>
    <name type="common">pale spear-nosed bat</name>
    <dbReference type="NCBI Taxonomy" id="89673"/>
    <lineage>
        <taxon>Eukaryota</taxon>
        <taxon>Metazoa</taxon>
        <taxon>Chordata</taxon>
        <taxon>Craniata</taxon>
        <taxon>Vertebrata</taxon>
        <taxon>Euteleostomi</taxon>
        <taxon>Mammalia</taxon>
        <taxon>Eutheria</taxon>
        <taxon>Laurasiatheria</taxon>
        <taxon>Chiroptera</taxon>
        <taxon>Yangochiroptera</taxon>
        <taxon>Phyllostomidae</taxon>
        <taxon>Phyllostominae</taxon>
        <taxon>Phyllostomus</taxon>
    </lineage>
</organism>
<dbReference type="RefSeq" id="XP_035870379.1">
    <property type="nucleotide sequence ID" value="XM_036014486.1"/>
</dbReference>
<comment type="catalytic activity">
    <reaction evidence="10">
        <text>L-seryl-[protein] + ATP = O-phospho-L-seryl-[protein] + ADP + H(+)</text>
        <dbReference type="Rhea" id="RHEA:17989"/>
        <dbReference type="Rhea" id="RHEA-COMP:9863"/>
        <dbReference type="Rhea" id="RHEA-COMP:11604"/>
        <dbReference type="ChEBI" id="CHEBI:15378"/>
        <dbReference type="ChEBI" id="CHEBI:29999"/>
        <dbReference type="ChEBI" id="CHEBI:30616"/>
        <dbReference type="ChEBI" id="CHEBI:83421"/>
        <dbReference type="ChEBI" id="CHEBI:456216"/>
        <dbReference type="EC" id="2.7.11.1"/>
    </reaction>
</comment>
<evidence type="ECO:0000256" key="7">
    <source>
        <dbReference type="ARBA" id="ARBA00037391"/>
    </source>
</evidence>
<comment type="function">
    <text evidence="7">May play a role in sperm motility, especially in the regulation of flagellar function.</text>
</comment>
<dbReference type="PROSITE" id="PS50011">
    <property type="entry name" value="PROTEIN_KINASE_DOM"/>
    <property type="match status" value="1"/>
</dbReference>
<dbReference type="InterPro" id="IPR011009">
    <property type="entry name" value="Kinase-like_dom_sf"/>
</dbReference>
<dbReference type="InterPro" id="IPR017441">
    <property type="entry name" value="Protein_kinase_ATP_BS"/>
</dbReference>
<dbReference type="GO" id="GO:0035556">
    <property type="term" value="P:intracellular signal transduction"/>
    <property type="evidence" value="ECO:0007669"/>
    <property type="project" value="TreeGrafter"/>
</dbReference>
<proteinExistence type="inferred from homology"/>
<name>A0A7E6CWD6_9CHIR</name>
<evidence type="ECO:0000256" key="5">
    <source>
        <dbReference type="ARBA" id="ARBA00022777"/>
    </source>
</evidence>
<dbReference type="OrthoDB" id="1088960at2759"/>
<gene>
    <name evidence="17" type="primary">LOC114510299</name>
    <name evidence="14" type="ORF">HJG60_012701</name>
</gene>